<dbReference type="EMBL" id="JACHIU010000001">
    <property type="protein sequence ID" value="MBB6476811.1"/>
    <property type="molecule type" value="Genomic_DNA"/>
</dbReference>
<protein>
    <submittedName>
        <fullName evidence="1">Uncharacterized protein</fullName>
    </submittedName>
</protein>
<keyword evidence="2" id="KW-1185">Reference proteome</keyword>
<evidence type="ECO:0000313" key="2">
    <source>
        <dbReference type="Proteomes" id="UP000555564"/>
    </source>
</evidence>
<accession>A0A7X0MB76</accession>
<gene>
    <name evidence="1" type="ORF">BJ992_006242</name>
</gene>
<proteinExistence type="predicted"/>
<name>A0A7X0MB76_9ACTN</name>
<comment type="caution">
    <text evidence="1">The sequence shown here is derived from an EMBL/GenBank/DDBJ whole genome shotgun (WGS) entry which is preliminary data.</text>
</comment>
<sequence length="32" mass="3502">MTGVSFPLTTTCRSAEARPIRVLSQITVPGRR</sequence>
<reference evidence="1 2" key="1">
    <citation type="submission" date="2020-08" db="EMBL/GenBank/DDBJ databases">
        <title>Sequencing the genomes of 1000 actinobacteria strains.</title>
        <authorList>
            <person name="Klenk H.-P."/>
        </authorList>
    </citation>
    <scope>NUCLEOTIDE SEQUENCE [LARGE SCALE GENOMIC DNA]</scope>
    <source>
        <strain evidence="1 2">DSM 44936</strain>
    </source>
</reference>
<dbReference type="AlphaFoldDB" id="A0A7X0MB76"/>
<evidence type="ECO:0000313" key="1">
    <source>
        <dbReference type="EMBL" id="MBB6476811.1"/>
    </source>
</evidence>
<organism evidence="1 2">
    <name type="scientific">Sphaerisporangium rubeum</name>
    <dbReference type="NCBI Taxonomy" id="321317"/>
    <lineage>
        <taxon>Bacteria</taxon>
        <taxon>Bacillati</taxon>
        <taxon>Actinomycetota</taxon>
        <taxon>Actinomycetes</taxon>
        <taxon>Streptosporangiales</taxon>
        <taxon>Streptosporangiaceae</taxon>
        <taxon>Sphaerisporangium</taxon>
    </lineage>
</organism>
<dbReference type="Proteomes" id="UP000555564">
    <property type="component" value="Unassembled WGS sequence"/>
</dbReference>